<dbReference type="AlphaFoldDB" id="A0A1B6Q688"/>
<proteinExistence type="predicted"/>
<keyword evidence="4" id="KW-1185">Reference proteome</keyword>
<feature type="chain" id="PRO_5008589382" description="Secreted protein" evidence="2">
    <location>
        <begin position="31"/>
        <end position="79"/>
    </location>
</feature>
<name>A0A1B6Q688_SORBI</name>
<feature type="signal peptide" evidence="2">
    <location>
        <begin position="1"/>
        <end position="30"/>
    </location>
</feature>
<reference evidence="4" key="2">
    <citation type="journal article" date="2018" name="Plant J.">
        <title>The Sorghum bicolor reference genome: improved assembly, gene annotations, a transcriptome atlas, and signatures of genome organization.</title>
        <authorList>
            <person name="McCormick R.F."/>
            <person name="Truong S.K."/>
            <person name="Sreedasyam A."/>
            <person name="Jenkins J."/>
            <person name="Shu S."/>
            <person name="Sims D."/>
            <person name="Kennedy M."/>
            <person name="Amirebrahimi M."/>
            <person name="Weers B.D."/>
            <person name="McKinley B."/>
            <person name="Mattison A."/>
            <person name="Morishige D.T."/>
            <person name="Grimwood J."/>
            <person name="Schmutz J."/>
            <person name="Mullet J.E."/>
        </authorList>
    </citation>
    <scope>NUCLEOTIDE SEQUENCE [LARGE SCALE GENOMIC DNA]</scope>
    <source>
        <strain evidence="4">cv. BTx623</strain>
    </source>
</reference>
<dbReference type="InParanoid" id="A0A1B6Q688"/>
<protein>
    <recommendedName>
        <fullName evidence="5">Secreted protein</fullName>
    </recommendedName>
</protein>
<evidence type="ECO:0008006" key="5">
    <source>
        <dbReference type="Google" id="ProtNLM"/>
    </source>
</evidence>
<accession>A0A1B6Q688</accession>
<dbReference type="Gramene" id="KXG33431">
    <property type="protein sequence ID" value="KXG33431"/>
    <property type="gene ID" value="SORBI_3003G304900"/>
</dbReference>
<evidence type="ECO:0000256" key="2">
    <source>
        <dbReference type="SAM" id="SignalP"/>
    </source>
</evidence>
<keyword evidence="2" id="KW-0732">Signal</keyword>
<reference evidence="3 4" key="1">
    <citation type="journal article" date="2009" name="Nature">
        <title>The Sorghum bicolor genome and the diversification of grasses.</title>
        <authorList>
            <person name="Paterson A.H."/>
            <person name="Bowers J.E."/>
            <person name="Bruggmann R."/>
            <person name="Dubchak I."/>
            <person name="Grimwood J."/>
            <person name="Gundlach H."/>
            <person name="Haberer G."/>
            <person name="Hellsten U."/>
            <person name="Mitros T."/>
            <person name="Poliakov A."/>
            <person name="Schmutz J."/>
            <person name="Spannagl M."/>
            <person name="Tang H."/>
            <person name="Wang X."/>
            <person name="Wicker T."/>
            <person name="Bharti A.K."/>
            <person name="Chapman J."/>
            <person name="Feltus F.A."/>
            <person name="Gowik U."/>
            <person name="Grigoriev I.V."/>
            <person name="Lyons E."/>
            <person name="Maher C.A."/>
            <person name="Martis M."/>
            <person name="Narechania A."/>
            <person name="Otillar R.P."/>
            <person name="Penning B.W."/>
            <person name="Salamov A.A."/>
            <person name="Wang Y."/>
            <person name="Zhang L."/>
            <person name="Carpita N.C."/>
            <person name="Freeling M."/>
            <person name="Gingle A.R."/>
            <person name="Hash C.T."/>
            <person name="Keller B."/>
            <person name="Klein P."/>
            <person name="Kresovich S."/>
            <person name="McCann M.C."/>
            <person name="Ming R."/>
            <person name="Peterson D.G."/>
            <person name="Mehboob-ur-Rahman"/>
            <person name="Ware D."/>
            <person name="Westhoff P."/>
            <person name="Mayer K.F."/>
            <person name="Messing J."/>
            <person name="Rokhsar D.S."/>
        </authorList>
    </citation>
    <scope>NUCLEOTIDE SEQUENCE [LARGE SCALE GENOMIC DNA]</scope>
    <source>
        <strain evidence="4">cv. BTx623</strain>
    </source>
</reference>
<evidence type="ECO:0000256" key="1">
    <source>
        <dbReference type="SAM" id="MobiDB-lite"/>
    </source>
</evidence>
<evidence type="ECO:0000313" key="4">
    <source>
        <dbReference type="Proteomes" id="UP000000768"/>
    </source>
</evidence>
<dbReference type="Proteomes" id="UP000000768">
    <property type="component" value="Chromosome 3"/>
</dbReference>
<organism evidence="3 4">
    <name type="scientific">Sorghum bicolor</name>
    <name type="common">Sorghum</name>
    <name type="synonym">Sorghum vulgare</name>
    <dbReference type="NCBI Taxonomy" id="4558"/>
    <lineage>
        <taxon>Eukaryota</taxon>
        <taxon>Viridiplantae</taxon>
        <taxon>Streptophyta</taxon>
        <taxon>Embryophyta</taxon>
        <taxon>Tracheophyta</taxon>
        <taxon>Spermatophyta</taxon>
        <taxon>Magnoliopsida</taxon>
        <taxon>Liliopsida</taxon>
        <taxon>Poales</taxon>
        <taxon>Poaceae</taxon>
        <taxon>PACMAD clade</taxon>
        <taxon>Panicoideae</taxon>
        <taxon>Andropogonodae</taxon>
        <taxon>Andropogoneae</taxon>
        <taxon>Sorghinae</taxon>
        <taxon>Sorghum</taxon>
    </lineage>
</organism>
<dbReference type="EMBL" id="CM000762">
    <property type="protein sequence ID" value="KXG33431.1"/>
    <property type="molecule type" value="Genomic_DNA"/>
</dbReference>
<gene>
    <name evidence="3" type="ORF">SORBI_3003G304900</name>
</gene>
<evidence type="ECO:0000313" key="3">
    <source>
        <dbReference type="EMBL" id="KXG33431.1"/>
    </source>
</evidence>
<sequence length="79" mass="8779">MLCWLLLLQNTCNPSCQLLLVVLFNNICQCHYPSNRNPDHLPPLSSLLVPQPSPFDGVLMLQQSGDPGRRGVDPARTQP</sequence>
<feature type="region of interest" description="Disordered" evidence="1">
    <location>
        <begin position="59"/>
        <end position="79"/>
    </location>
</feature>